<evidence type="ECO:0000256" key="8">
    <source>
        <dbReference type="ARBA" id="ARBA00022679"/>
    </source>
</evidence>
<comment type="caution">
    <text evidence="12">The sequence shown here is derived from an EMBL/GenBank/DDBJ whole genome shotgun (WGS) entry which is preliminary data.</text>
</comment>
<evidence type="ECO:0000256" key="1">
    <source>
        <dbReference type="ARBA" id="ARBA00004496"/>
    </source>
</evidence>
<keyword evidence="8 10" id="KW-0808">Transferase</keyword>
<sequence length="256" mass="27522">MNEDNLYHLGFNPKEIRGEFAILPGDPGRIEQIAAHFTDAVPVSYRREFNIWRGFADAGRMHPVFLCSTGIGGPSAAIAVEELHMAGVTHFIRVGTCGAMQPDILSGELVIAQSAVRQEGTALHYAPIEYPATADFEITTALKQAADRLAVKSRVGVVQCKDSFYGQHSPGRMPVAYELEQKWEAWKKLGVLASEMESAAIYTAAAALGCKAGCVLHVVWNQEREAAGLDNPEVHDTSAAVKCAALAVKLLCGAVS</sequence>
<dbReference type="SUPFAM" id="SSF53167">
    <property type="entry name" value="Purine and uridine phosphorylases"/>
    <property type="match status" value="1"/>
</dbReference>
<dbReference type="InterPro" id="IPR010058">
    <property type="entry name" value="Uridine_phosphorylase"/>
</dbReference>
<feature type="domain" description="Nucleoside phosphorylase" evidence="11">
    <location>
        <begin position="20"/>
        <end position="250"/>
    </location>
</feature>
<evidence type="ECO:0000256" key="7">
    <source>
        <dbReference type="ARBA" id="ARBA00022676"/>
    </source>
</evidence>
<dbReference type="AlphaFoldDB" id="A0A9D1I7U0"/>
<comment type="function">
    <text evidence="10">Catalyzes the reversible phosphorylytic cleavage of uridine to uracil and ribose-1-phosphate.</text>
</comment>
<comment type="catalytic activity">
    <reaction evidence="9 10">
        <text>uridine + phosphate = alpha-D-ribose 1-phosphate + uracil</text>
        <dbReference type="Rhea" id="RHEA:24388"/>
        <dbReference type="ChEBI" id="CHEBI:16704"/>
        <dbReference type="ChEBI" id="CHEBI:17568"/>
        <dbReference type="ChEBI" id="CHEBI:43474"/>
        <dbReference type="ChEBI" id="CHEBI:57720"/>
        <dbReference type="EC" id="2.4.2.3"/>
    </reaction>
</comment>
<dbReference type="PROSITE" id="PS01232">
    <property type="entry name" value="PNP_UDP_1"/>
    <property type="match status" value="1"/>
</dbReference>
<dbReference type="GO" id="GO:0005829">
    <property type="term" value="C:cytosol"/>
    <property type="evidence" value="ECO:0007669"/>
    <property type="project" value="TreeGrafter"/>
</dbReference>
<dbReference type="PANTHER" id="PTHR43691:SF11">
    <property type="entry name" value="FI09636P-RELATED"/>
    <property type="match status" value="1"/>
</dbReference>
<dbReference type="NCBIfam" id="TIGR01718">
    <property type="entry name" value="Uridine-psphlse"/>
    <property type="match status" value="1"/>
</dbReference>
<evidence type="ECO:0000256" key="10">
    <source>
        <dbReference type="RuleBase" id="RU361131"/>
    </source>
</evidence>
<dbReference type="GO" id="GO:0004850">
    <property type="term" value="F:uridine phosphorylase activity"/>
    <property type="evidence" value="ECO:0007669"/>
    <property type="project" value="UniProtKB-EC"/>
</dbReference>
<evidence type="ECO:0000256" key="5">
    <source>
        <dbReference type="ARBA" id="ARBA00021980"/>
    </source>
</evidence>
<dbReference type="InterPro" id="IPR018016">
    <property type="entry name" value="Nucleoside_phosphorylase_CS"/>
</dbReference>
<evidence type="ECO:0000256" key="9">
    <source>
        <dbReference type="ARBA" id="ARBA00048447"/>
    </source>
</evidence>
<accession>A0A9D1I7U0</accession>
<dbReference type="Pfam" id="PF01048">
    <property type="entry name" value="PNP_UDP_1"/>
    <property type="match status" value="1"/>
</dbReference>
<comment type="pathway">
    <text evidence="2 10">Pyrimidine metabolism; UMP biosynthesis via salvage pathway; uracil from uridine (phosphorylase route): step 1/1.</text>
</comment>
<keyword evidence="7 10" id="KW-0328">Glycosyltransferase</keyword>
<dbReference type="GO" id="GO:0009166">
    <property type="term" value="P:nucleotide catabolic process"/>
    <property type="evidence" value="ECO:0007669"/>
    <property type="project" value="InterPro"/>
</dbReference>
<dbReference type="Proteomes" id="UP000824089">
    <property type="component" value="Unassembled WGS sequence"/>
</dbReference>
<evidence type="ECO:0000259" key="11">
    <source>
        <dbReference type="Pfam" id="PF01048"/>
    </source>
</evidence>
<dbReference type="GO" id="GO:0009164">
    <property type="term" value="P:nucleoside catabolic process"/>
    <property type="evidence" value="ECO:0007669"/>
    <property type="project" value="UniProtKB-ARBA"/>
</dbReference>
<dbReference type="CDD" id="cd17767">
    <property type="entry name" value="UP_EcUdp-like"/>
    <property type="match status" value="1"/>
</dbReference>
<name>A0A9D1I7U0_9CLOT</name>
<organism evidence="12 13">
    <name type="scientific">Candidatus Egerieisoma faecipullorum</name>
    <dbReference type="NCBI Taxonomy" id="2840963"/>
    <lineage>
        <taxon>Bacteria</taxon>
        <taxon>Bacillati</taxon>
        <taxon>Bacillota</taxon>
        <taxon>Clostridia</taxon>
        <taxon>Eubacteriales</taxon>
        <taxon>Clostridiaceae</taxon>
        <taxon>Clostridiaceae incertae sedis</taxon>
        <taxon>Candidatus Egerieisoma</taxon>
    </lineage>
</organism>
<protein>
    <recommendedName>
        <fullName evidence="5 10">Uridine phosphorylase</fullName>
        <ecNumber evidence="4 10">2.4.2.3</ecNumber>
    </recommendedName>
</protein>
<keyword evidence="6" id="KW-0963">Cytoplasm</keyword>
<comment type="similarity">
    <text evidence="3 10">Belongs to the PNP/UDP phosphorylase family.</text>
</comment>
<dbReference type="EMBL" id="DVMM01000094">
    <property type="protein sequence ID" value="HIU29579.1"/>
    <property type="molecule type" value="Genomic_DNA"/>
</dbReference>
<evidence type="ECO:0000313" key="13">
    <source>
        <dbReference type="Proteomes" id="UP000824089"/>
    </source>
</evidence>
<evidence type="ECO:0000313" key="12">
    <source>
        <dbReference type="EMBL" id="HIU29579.1"/>
    </source>
</evidence>
<comment type="subcellular location">
    <subcellularLocation>
        <location evidence="1">Cytoplasm</location>
    </subcellularLocation>
</comment>
<gene>
    <name evidence="12" type="primary">udp</name>
    <name evidence="12" type="ORF">IAD50_04700</name>
</gene>
<dbReference type="PANTHER" id="PTHR43691">
    <property type="entry name" value="URIDINE PHOSPHORYLASE"/>
    <property type="match status" value="1"/>
</dbReference>
<dbReference type="Gene3D" id="3.40.50.1580">
    <property type="entry name" value="Nucleoside phosphorylase domain"/>
    <property type="match status" value="1"/>
</dbReference>
<evidence type="ECO:0000256" key="2">
    <source>
        <dbReference type="ARBA" id="ARBA00004825"/>
    </source>
</evidence>
<dbReference type="InterPro" id="IPR035994">
    <property type="entry name" value="Nucleoside_phosphorylase_sf"/>
</dbReference>
<evidence type="ECO:0000256" key="4">
    <source>
        <dbReference type="ARBA" id="ARBA00011888"/>
    </source>
</evidence>
<reference evidence="12" key="1">
    <citation type="submission" date="2020-10" db="EMBL/GenBank/DDBJ databases">
        <authorList>
            <person name="Gilroy R."/>
        </authorList>
    </citation>
    <scope>NUCLEOTIDE SEQUENCE</scope>
    <source>
        <strain evidence="12">CHK195-4489</strain>
    </source>
</reference>
<proteinExistence type="inferred from homology"/>
<evidence type="ECO:0000256" key="6">
    <source>
        <dbReference type="ARBA" id="ARBA00022490"/>
    </source>
</evidence>
<dbReference type="InterPro" id="IPR000845">
    <property type="entry name" value="Nucleoside_phosphorylase_d"/>
</dbReference>
<reference evidence="12" key="2">
    <citation type="journal article" date="2021" name="PeerJ">
        <title>Extensive microbial diversity within the chicken gut microbiome revealed by metagenomics and culture.</title>
        <authorList>
            <person name="Gilroy R."/>
            <person name="Ravi A."/>
            <person name="Getino M."/>
            <person name="Pursley I."/>
            <person name="Horton D.L."/>
            <person name="Alikhan N.F."/>
            <person name="Baker D."/>
            <person name="Gharbi K."/>
            <person name="Hall N."/>
            <person name="Watson M."/>
            <person name="Adriaenssens E.M."/>
            <person name="Foster-Nyarko E."/>
            <person name="Jarju S."/>
            <person name="Secka A."/>
            <person name="Antonio M."/>
            <person name="Oren A."/>
            <person name="Chaudhuri R.R."/>
            <person name="La Ragione R."/>
            <person name="Hildebrand F."/>
            <person name="Pallen M.J."/>
        </authorList>
    </citation>
    <scope>NUCLEOTIDE SEQUENCE</scope>
    <source>
        <strain evidence="12">CHK195-4489</strain>
    </source>
</reference>
<dbReference type="EC" id="2.4.2.3" evidence="4 10"/>
<evidence type="ECO:0000256" key="3">
    <source>
        <dbReference type="ARBA" id="ARBA00010456"/>
    </source>
</evidence>